<keyword evidence="2" id="KW-1185">Reference proteome</keyword>
<dbReference type="Proteomes" id="UP000247973">
    <property type="component" value="Unassembled WGS sequence"/>
</dbReference>
<evidence type="ECO:0000313" key="1">
    <source>
        <dbReference type="EMBL" id="PXV67548.1"/>
    </source>
</evidence>
<accession>A0A2V3PTQ3</accession>
<evidence type="ECO:0000313" key="2">
    <source>
        <dbReference type="Proteomes" id="UP000247973"/>
    </source>
</evidence>
<dbReference type="AlphaFoldDB" id="A0A2V3PTQ3"/>
<dbReference type="EMBL" id="QICL01000003">
    <property type="protein sequence ID" value="PXV67548.1"/>
    <property type="molecule type" value="Genomic_DNA"/>
</dbReference>
<dbReference type="RefSeq" id="WP_110309709.1">
    <property type="nucleotide sequence ID" value="NZ_QICL01000003.1"/>
</dbReference>
<reference evidence="1 2" key="1">
    <citation type="submission" date="2018-03" db="EMBL/GenBank/DDBJ databases">
        <title>Genomic Encyclopedia of Archaeal and Bacterial Type Strains, Phase II (KMG-II): from individual species to whole genera.</title>
        <authorList>
            <person name="Goeker M."/>
        </authorList>
    </citation>
    <scope>NUCLEOTIDE SEQUENCE [LARGE SCALE GENOMIC DNA]</scope>
    <source>
        <strain evidence="1 2">DSM 100214</strain>
    </source>
</reference>
<proteinExistence type="predicted"/>
<comment type="caution">
    <text evidence="1">The sequence shown here is derived from an EMBL/GenBank/DDBJ whole genome shotgun (WGS) entry which is preliminary data.</text>
</comment>
<protein>
    <submittedName>
        <fullName evidence="1">Uncharacterized protein</fullName>
    </submittedName>
</protein>
<name>A0A2V3PTQ3_9BACT</name>
<dbReference type="PROSITE" id="PS51257">
    <property type="entry name" value="PROKAR_LIPOPROTEIN"/>
    <property type="match status" value="1"/>
</dbReference>
<gene>
    <name evidence="1" type="ORF">CLV62_103221</name>
</gene>
<sequence>MNFRILFFLSVFFFLFGACKGKKEESASVDNAETRTYTRFRGAYKSFNDMPELHLEAAQRKGILPMGVRGDTAKHLNDMVHLPMELDLYKIDKLKHSIPYLVGDASKLLVQISSNFRDSLISKKLPVYKLVVTSVTRTLDDVASLTKRNGNASNNSAHCYGTTFDISWKRFEKRGPKGDNDVSTDRLKLILGEVLHDLRQRDQCYIVHEKKQACFHITVR</sequence>
<dbReference type="Pfam" id="PF18979">
    <property type="entry name" value="DUF5715"/>
    <property type="match status" value="1"/>
</dbReference>
<dbReference type="InterPro" id="IPR043769">
    <property type="entry name" value="DUF5715"/>
</dbReference>
<dbReference type="OrthoDB" id="1523789at2"/>
<organism evidence="1 2">
    <name type="scientific">Dysgonomonas alginatilytica</name>
    <dbReference type="NCBI Taxonomy" id="1605892"/>
    <lineage>
        <taxon>Bacteria</taxon>
        <taxon>Pseudomonadati</taxon>
        <taxon>Bacteroidota</taxon>
        <taxon>Bacteroidia</taxon>
        <taxon>Bacteroidales</taxon>
        <taxon>Dysgonomonadaceae</taxon>
        <taxon>Dysgonomonas</taxon>
    </lineage>
</organism>